<evidence type="ECO:0000313" key="2">
    <source>
        <dbReference type="Proteomes" id="UP001608902"/>
    </source>
</evidence>
<keyword evidence="2" id="KW-1185">Reference proteome</keyword>
<name>A0ABD6ER54_9BILA</name>
<reference evidence="1 2" key="1">
    <citation type="submission" date="2024-08" db="EMBL/GenBank/DDBJ databases">
        <title>Gnathostoma spinigerum genome.</title>
        <authorList>
            <person name="Gonzalez-Bertolin B."/>
            <person name="Monzon S."/>
            <person name="Zaballos A."/>
            <person name="Jimenez P."/>
            <person name="Dekumyoy P."/>
            <person name="Varona S."/>
            <person name="Cuesta I."/>
            <person name="Sumanam S."/>
            <person name="Adisakwattana P."/>
            <person name="Gasser R.B."/>
            <person name="Hernandez-Gonzalez A."/>
            <person name="Young N.D."/>
            <person name="Perteguer M.J."/>
        </authorList>
    </citation>
    <scope>NUCLEOTIDE SEQUENCE [LARGE SCALE GENOMIC DNA]</scope>
    <source>
        <strain evidence="1">AL3</strain>
        <tissue evidence="1">Liver</tissue>
    </source>
</reference>
<dbReference type="AlphaFoldDB" id="A0ABD6ER54"/>
<dbReference type="EMBL" id="JBGFUD010009008">
    <property type="protein sequence ID" value="MFH4982323.1"/>
    <property type="molecule type" value="Genomic_DNA"/>
</dbReference>
<sequence>MGISRRQCFPSCIVKCDIQMLTVVVLLQIFSSLSLSEWEIPNTLFDLLGPSLEIIGGYPTYIDTILSNESKKTSVEIVPPLAEQNTDEAINVPELRCHFNGFSSSECRNVYPFVEICDRRNKLVNKPTFSGGDDFHICQPFNATAISGNNGVDVNISNGYLTGDRIITDGSIQLLVPAPNNECSLQSRLSPQFRVNTTVGCLHSHSSNERCPNVSSLVALLLTQTEATKVCSNPDDKKCSVDIALSDSTPTVTNDDQFSLQLIIAMTVRDHSIYAVHLMLEENANRCTLPFVVLRTSIQFRYEPVNIHLSRFLKLKMSNFAMLPFDTLYSSVKIQ</sequence>
<comment type="caution">
    <text evidence="1">The sequence shown here is derived from an EMBL/GenBank/DDBJ whole genome shotgun (WGS) entry which is preliminary data.</text>
</comment>
<evidence type="ECO:0000313" key="1">
    <source>
        <dbReference type="EMBL" id="MFH4982323.1"/>
    </source>
</evidence>
<proteinExistence type="predicted"/>
<accession>A0ABD6ER54</accession>
<protein>
    <submittedName>
        <fullName evidence="1">Uncharacterized protein</fullName>
    </submittedName>
</protein>
<organism evidence="1 2">
    <name type="scientific">Gnathostoma spinigerum</name>
    <dbReference type="NCBI Taxonomy" id="75299"/>
    <lineage>
        <taxon>Eukaryota</taxon>
        <taxon>Metazoa</taxon>
        <taxon>Ecdysozoa</taxon>
        <taxon>Nematoda</taxon>
        <taxon>Chromadorea</taxon>
        <taxon>Rhabditida</taxon>
        <taxon>Spirurina</taxon>
        <taxon>Gnathostomatomorpha</taxon>
        <taxon>Gnathostomatoidea</taxon>
        <taxon>Gnathostomatidae</taxon>
        <taxon>Gnathostoma</taxon>
    </lineage>
</organism>
<gene>
    <name evidence="1" type="ORF">AB6A40_009032</name>
</gene>
<dbReference type="Proteomes" id="UP001608902">
    <property type="component" value="Unassembled WGS sequence"/>
</dbReference>